<dbReference type="PRINTS" id="PR01225">
    <property type="entry name" value="EXPANSNFAMLY"/>
</dbReference>
<dbReference type="PRINTS" id="PR01226">
    <property type="entry name" value="EXPANSIN"/>
</dbReference>
<dbReference type="InterPro" id="IPR036749">
    <property type="entry name" value="Expansin_CBD_sf"/>
</dbReference>
<dbReference type="InterPro" id="IPR002963">
    <property type="entry name" value="Expansin"/>
</dbReference>
<dbReference type="PROSITE" id="PS50843">
    <property type="entry name" value="EXPANSIN_CBD"/>
    <property type="match status" value="1"/>
</dbReference>
<dbReference type="SUPFAM" id="SSF50685">
    <property type="entry name" value="Barwin-like endoglucanases"/>
    <property type="match status" value="1"/>
</dbReference>
<evidence type="ECO:0000259" key="8">
    <source>
        <dbReference type="PROSITE" id="PS50843"/>
    </source>
</evidence>
<keyword evidence="4" id="KW-0732">Signal</keyword>
<dbReference type="SMART" id="SM00837">
    <property type="entry name" value="DPBB_1"/>
    <property type="match status" value="1"/>
</dbReference>
<evidence type="ECO:0000256" key="3">
    <source>
        <dbReference type="ARBA" id="ARBA00022525"/>
    </source>
</evidence>
<dbReference type="Gene3D" id="2.60.40.760">
    <property type="entry name" value="Expansin, cellulose-binding-like domain"/>
    <property type="match status" value="1"/>
</dbReference>
<dbReference type="Pfam" id="PF01357">
    <property type="entry name" value="Expansin_C"/>
    <property type="match status" value="1"/>
</dbReference>
<dbReference type="InterPro" id="IPR036908">
    <property type="entry name" value="RlpA-like_sf"/>
</dbReference>
<sequence length="298" mass="32039">MGYLFIPVYLSTLYTCSSASLATLSLSLASRSVDLLRQRGEMEKVGLFTELVLLALFFVSIQVQADSESSWNKATATFYGGSDASGTMGGACGYGDLYYNGYGSDTTALSTALFNDGAACGECYKIVCDSSTGNQYCISDGSVIVTATNFCPPNYALSNNGGGWCNPPNVHFDMAQPAWKKIGVYQGGIVPVMYQRIPCSKRGGVRFTINGREYFELVLVTNVGGSGSIKSMSIKGSNTGWMSMQRNWGGNWQSNGHLNGQSLSFTVTTTDGQTLTFPDIAPSNWNFGKTYTSSQQFN</sequence>
<dbReference type="Pfam" id="PF03330">
    <property type="entry name" value="DPBB_1"/>
    <property type="match status" value="1"/>
</dbReference>
<feature type="domain" description="Expansin-like CBD" evidence="8">
    <location>
        <begin position="214"/>
        <end position="293"/>
    </location>
</feature>
<evidence type="ECO:0000256" key="4">
    <source>
        <dbReference type="ARBA" id="ARBA00022729"/>
    </source>
</evidence>
<comment type="similarity">
    <text evidence="1 6">Belongs to the expansin family. Expansin A subfamily.</text>
</comment>
<reference evidence="9" key="1">
    <citation type="submission" date="2020-01" db="EMBL/GenBank/DDBJ databases">
        <title>Genome sequence of Kobresia littledalei, the first chromosome-level genome in the family Cyperaceae.</title>
        <authorList>
            <person name="Qu G."/>
        </authorList>
    </citation>
    <scope>NUCLEOTIDE SEQUENCE</scope>
    <source>
        <strain evidence="9">C.B.Clarke</strain>
        <tissue evidence="9">Leaf</tissue>
    </source>
</reference>
<dbReference type="InterPro" id="IPR007118">
    <property type="entry name" value="Expan_Lol_pI"/>
</dbReference>
<keyword evidence="10" id="KW-1185">Reference proteome</keyword>
<comment type="subcellular location">
    <subcellularLocation>
        <location evidence="6">Secreted</location>
        <location evidence="6">Cell wall</location>
    </subcellularLocation>
    <subcellularLocation>
        <location evidence="6">Membrane</location>
        <topology evidence="6">Peripheral membrane protein</topology>
    </subcellularLocation>
</comment>
<evidence type="ECO:0000256" key="5">
    <source>
        <dbReference type="ARBA" id="ARBA00023136"/>
    </source>
</evidence>
<comment type="caution">
    <text evidence="9">The sequence shown here is derived from an EMBL/GenBank/DDBJ whole genome shotgun (WGS) entry which is preliminary data.</text>
</comment>
<keyword evidence="5" id="KW-0472">Membrane</keyword>
<dbReference type="InterPro" id="IPR007112">
    <property type="entry name" value="Expansin/allergen_DPBB_dom"/>
</dbReference>
<dbReference type="AlphaFoldDB" id="A0A833Q9Y5"/>
<dbReference type="Proteomes" id="UP000623129">
    <property type="component" value="Unassembled WGS sequence"/>
</dbReference>
<dbReference type="CDD" id="cd22274">
    <property type="entry name" value="DPBB_EXPA_N"/>
    <property type="match status" value="1"/>
</dbReference>
<dbReference type="SUPFAM" id="SSF49590">
    <property type="entry name" value="PHL pollen allergen"/>
    <property type="match status" value="1"/>
</dbReference>
<dbReference type="GO" id="GO:0016020">
    <property type="term" value="C:membrane"/>
    <property type="evidence" value="ECO:0007669"/>
    <property type="project" value="UniProtKB-SubCell"/>
</dbReference>
<keyword evidence="2 6" id="KW-0134">Cell wall</keyword>
<dbReference type="GO" id="GO:0009664">
    <property type="term" value="P:plant-type cell wall organization"/>
    <property type="evidence" value="ECO:0007669"/>
    <property type="project" value="InterPro"/>
</dbReference>
<feature type="domain" description="Expansin-like EG45" evidence="7">
    <location>
        <begin position="89"/>
        <end position="204"/>
    </location>
</feature>
<name>A0A833Q9Y5_9POAL</name>
<dbReference type="PROSITE" id="PS50842">
    <property type="entry name" value="EXPANSIN_EG45"/>
    <property type="match status" value="1"/>
</dbReference>
<dbReference type="InterPro" id="IPR007117">
    <property type="entry name" value="Expansin_CBD"/>
</dbReference>
<dbReference type="FunFam" id="2.60.40.760:FF:000001">
    <property type="entry name" value="Expansin"/>
    <property type="match status" value="1"/>
</dbReference>
<evidence type="ECO:0000259" key="7">
    <source>
        <dbReference type="PROSITE" id="PS50842"/>
    </source>
</evidence>
<evidence type="ECO:0000256" key="2">
    <source>
        <dbReference type="ARBA" id="ARBA00022512"/>
    </source>
</evidence>
<dbReference type="PANTHER" id="PTHR31867">
    <property type="entry name" value="EXPANSIN-A15"/>
    <property type="match status" value="1"/>
</dbReference>
<keyword evidence="6" id="KW-0961">Cell wall biogenesis/degradation</keyword>
<evidence type="ECO:0000256" key="1">
    <source>
        <dbReference type="ARBA" id="ARBA00005392"/>
    </source>
</evidence>
<comment type="function">
    <text evidence="6">Causes loosening and extension of plant cell walls by disrupting non-covalent bonding between cellulose microfibrils and matrix glucans. No enzymatic activity has been found.</text>
</comment>
<evidence type="ECO:0000256" key="6">
    <source>
        <dbReference type="RuleBase" id="RU365023"/>
    </source>
</evidence>
<evidence type="ECO:0000313" key="9">
    <source>
        <dbReference type="EMBL" id="KAF3322120.1"/>
    </source>
</evidence>
<evidence type="ECO:0000313" key="10">
    <source>
        <dbReference type="Proteomes" id="UP000623129"/>
    </source>
</evidence>
<dbReference type="OrthoDB" id="5823761at2759"/>
<protein>
    <recommendedName>
        <fullName evidence="6">Expansin</fullName>
    </recommendedName>
</protein>
<dbReference type="InterPro" id="IPR009009">
    <property type="entry name" value="RlpA-like_DPBB"/>
</dbReference>
<dbReference type="EMBL" id="SWLB01000025">
    <property type="protein sequence ID" value="KAF3322120.1"/>
    <property type="molecule type" value="Genomic_DNA"/>
</dbReference>
<proteinExistence type="inferred from homology"/>
<gene>
    <name evidence="9" type="ORF">FCM35_KLT13261</name>
</gene>
<dbReference type="Gene3D" id="2.40.40.10">
    <property type="entry name" value="RlpA-like domain"/>
    <property type="match status" value="1"/>
</dbReference>
<dbReference type="GO" id="GO:0005576">
    <property type="term" value="C:extracellular region"/>
    <property type="evidence" value="ECO:0007669"/>
    <property type="project" value="InterPro"/>
</dbReference>
<organism evidence="9 10">
    <name type="scientific">Carex littledalei</name>
    <dbReference type="NCBI Taxonomy" id="544730"/>
    <lineage>
        <taxon>Eukaryota</taxon>
        <taxon>Viridiplantae</taxon>
        <taxon>Streptophyta</taxon>
        <taxon>Embryophyta</taxon>
        <taxon>Tracheophyta</taxon>
        <taxon>Spermatophyta</taxon>
        <taxon>Magnoliopsida</taxon>
        <taxon>Liliopsida</taxon>
        <taxon>Poales</taxon>
        <taxon>Cyperaceae</taxon>
        <taxon>Cyperoideae</taxon>
        <taxon>Cariceae</taxon>
        <taxon>Carex</taxon>
        <taxon>Carex subgen. Euthyceras</taxon>
    </lineage>
</organism>
<accession>A0A833Q9Y5</accession>
<keyword evidence="3 6" id="KW-0964">Secreted</keyword>